<sequence>MAKHKKRLAQPAQVAVNSDSEYEQPSVNRNPRNANEADETLENLHQDSSPIATYNIQQCCDTLKCFNKMHDKRSVTKYLDLLDTISNTLLTIAHNYEQNDSKIHNILEELKQDIKNKPASPTYSQVLQRNPQTTQISIPKYDEKTIIVKPNDSTPPQIIENKIKEIIKKSNTKTKINSIYSKQTCVIIKTPNNDKDCDQLLNQINSDEETKHTCNAYEPKKRDPTILIKNVASDTDLLKLAEQIAECNPELEGLEDDMEYLFKLKYSDTAKHMNVVLKTSPKTIIECISVLSSSFIVIEMTSHSVRFLQQNARKSLIATKEILNNINYSKPDIVLIQEPYTSNSNQMLDFNSRHHLWHDTTTNNQGIILAELINDYELSIHNTKDPTCITTNGSSIIDLTLTNNKASSYIIDWHSSKQPNSIFDHVSISFTYNHQQRIPTKTINSTSKFNENKADWQKFKDCFNSDVFNQLNISINNIQHTQDIDKCALDLTKFIQEAAYKSIPTKKHNPRKNYTPWWDKDLTLMQITVRNLRNLYSHEKNTIVKQMKYEQYKRYRNKYVRAIYNKKQQKWREFLEESSSSNTWGNTYKMIKATTNPKTYTLPILDNAQPHQHGTIIENILDAIFPDDNQLLQHTPTQTSNILNQEQLTITPEYIETLIKSTNNKKSPGPDYITNQILFWCL</sequence>
<accession>A0ABQ8J9K6</accession>
<feature type="non-terminal residue" evidence="3">
    <location>
        <position position="682"/>
    </location>
</feature>
<dbReference type="Proteomes" id="UP000887458">
    <property type="component" value="Unassembled WGS sequence"/>
</dbReference>
<dbReference type="InterPro" id="IPR005135">
    <property type="entry name" value="Endo/exonuclease/phosphatase"/>
</dbReference>
<reference evidence="3 4" key="1">
    <citation type="journal article" date="2018" name="J. Allergy Clin. Immunol.">
        <title>High-quality assembly of Dermatophagoides pteronyssinus genome and transcriptome reveals a wide range of novel allergens.</title>
        <authorList>
            <person name="Liu X.Y."/>
            <person name="Yang K.Y."/>
            <person name="Wang M.Q."/>
            <person name="Kwok J.S."/>
            <person name="Zeng X."/>
            <person name="Yang Z."/>
            <person name="Xiao X.J."/>
            <person name="Lau C.P."/>
            <person name="Li Y."/>
            <person name="Huang Z.M."/>
            <person name="Ba J.G."/>
            <person name="Yim A.K."/>
            <person name="Ouyang C.Y."/>
            <person name="Ngai S.M."/>
            <person name="Chan T.F."/>
            <person name="Leung E.L."/>
            <person name="Liu L."/>
            <person name="Liu Z.G."/>
            <person name="Tsui S.K."/>
        </authorList>
    </citation>
    <scope>NUCLEOTIDE SEQUENCE [LARGE SCALE GENOMIC DNA]</scope>
    <source>
        <strain evidence="3">Derp</strain>
    </source>
</reference>
<dbReference type="Gene3D" id="3.60.10.10">
    <property type="entry name" value="Endonuclease/exonuclease/phosphatase"/>
    <property type="match status" value="2"/>
</dbReference>
<gene>
    <name evidence="3" type="ORF">DERP_005778</name>
</gene>
<evidence type="ECO:0000313" key="3">
    <source>
        <dbReference type="EMBL" id="KAH9419271.1"/>
    </source>
</evidence>
<proteinExistence type="predicted"/>
<feature type="compositionally biased region" description="Polar residues" evidence="1">
    <location>
        <begin position="15"/>
        <end position="33"/>
    </location>
</feature>
<dbReference type="Pfam" id="PF14529">
    <property type="entry name" value="Exo_endo_phos_2"/>
    <property type="match status" value="1"/>
</dbReference>
<comment type="caution">
    <text evidence="3">The sequence shown here is derived from an EMBL/GenBank/DDBJ whole genome shotgun (WGS) entry which is preliminary data.</text>
</comment>
<keyword evidence="4" id="KW-1185">Reference proteome</keyword>
<organism evidence="3 4">
    <name type="scientific">Dermatophagoides pteronyssinus</name>
    <name type="common">European house dust mite</name>
    <dbReference type="NCBI Taxonomy" id="6956"/>
    <lineage>
        <taxon>Eukaryota</taxon>
        <taxon>Metazoa</taxon>
        <taxon>Ecdysozoa</taxon>
        <taxon>Arthropoda</taxon>
        <taxon>Chelicerata</taxon>
        <taxon>Arachnida</taxon>
        <taxon>Acari</taxon>
        <taxon>Acariformes</taxon>
        <taxon>Sarcoptiformes</taxon>
        <taxon>Astigmata</taxon>
        <taxon>Psoroptidia</taxon>
        <taxon>Analgoidea</taxon>
        <taxon>Pyroglyphidae</taxon>
        <taxon>Dermatophagoidinae</taxon>
        <taxon>Dermatophagoides</taxon>
    </lineage>
</organism>
<protein>
    <recommendedName>
        <fullName evidence="2">Endonuclease/exonuclease/phosphatase domain-containing protein</fullName>
    </recommendedName>
</protein>
<evidence type="ECO:0000259" key="2">
    <source>
        <dbReference type="Pfam" id="PF14529"/>
    </source>
</evidence>
<name>A0ABQ8J9K6_DERPT</name>
<evidence type="ECO:0000256" key="1">
    <source>
        <dbReference type="SAM" id="MobiDB-lite"/>
    </source>
</evidence>
<dbReference type="EMBL" id="NJHN03000060">
    <property type="protein sequence ID" value="KAH9419271.1"/>
    <property type="molecule type" value="Genomic_DNA"/>
</dbReference>
<feature type="region of interest" description="Disordered" evidence="1">
    <location>
        <begin position="1"/>
        <end position="33"/>
    </location>
</feature>
<dbReference type="InterPro" id="IPR036691">
    <property type="entry name" value="Endo/exonu/phosph_ase_sf"/>
</dbReference>
<evidence type="ECO:0000313" key="4">
    <source>
        <dbReference type="Proteomes" id="UP000887458"/>
    </source>
</evidence>
<reference evidence="3 4" key="2">
    <citation type="journal article" date="2022" name="Mol. Biol. Evol.">
        <title>Comparative Genomics Reveals Insights into the Divergent Evolution of Astigmatic Mites and Household Pest Adaptations.</title>
        <authorList>
            <person name="Xiong Q."/>
            <person name="Wan A.T."/>
            <person name="Liu X."/>
            <person name="Fung C.S."/>
            <person name="Xiao X."/>
            <person name="Malainual N."/>
            <person name="Hou J."/>
            <person name="Wang L."/>
            <person name="Wang M."/>
            <person name="Yang K.Y."/>
            <person name="Cui Y."/>
            <person name="Leung E.L."/>
            <person name="Nong W."/>
            <person name="Shin S.K."/>
            <person name="Au S.W."/>
            <person name="Jeong K.Y."/>
            <person name="Chew F.T."/>
            <person name="Hui J.H."/>
            <person name="Leung T.F."/>
            <person name="Tungtrongchitr A."/>
            <person name="Zhong N."/>
            <person name="Liu Z."/>
            <person name="Tsui S.K."/>
        </authorList>
    </citation>
    <scope>NUCLEOTIDE SEQUENCE [LARGE SCALE GENOMIC DNA]</scope>
    <source>
        <strain evidence="3">Derp</strain>
    </source>
</reference>
<feature type="domain" description="Endonuclease/exonuclease/phosphatase" evidence="2">
    <location>
        <begin position="347"/>
        <end position="428"/>
    </location>
</feature>
<dbReference type="SUPFAM" id="SSF56219">
    <property type="entry name" value="DNase I-like"/>
    <property type="match status" value="1"/>
</dbReference>